<proteinExistence type="predicted"/>
<protein>
    <submittedName>
        <fullName evidence="1">Uncharacterized protein</fullName>
    </submittedName>
</protein>
<name>A0A8T0EU27_ARGBR</name>
<accession>A0A8T0EU27</accession>
<gene>
    <name evidence="1" type="ORF">HNY73_012118</name>
</gene>
<dbReference type="EMBL" id="JABXBU010001863">
    <property type="protein sequence ID" value="KAF8781753.1"/>
    <property type="molecule type" value="Genomic_DNA"/>
</dbReference>
<reference evidence="1" key="1">
    <citation type="journal article" date="2020" name="bioRxiv">
        <title>Chromosome-level reference genome of the European wasp spider Argiope bruennichi: a resource for studies on range expansion and evolutionary adaptation.</title>
        <authorList>
            <person name="Sheffer M.M."/>
            <person name="Hoppe A."/>
            <person name="Krehenwinkel H."/>
            <person name="Uhl G."/>
            <person name="Kuss A.W."/>
            <person name="Jensen L."/>
            <person name="Jensen C."/>
            <person name="Gillespie R.G."/>
            <person name="Hoff K.J."/>
            <person name="Prost S."/>
        </authorList>
    </citation>
    <scope>NUCLEOTIDE SEQUENCE</scope>
</reference>
<dbReference type="PANTHER" id="PTHR19378:SF0">
    <property type="entry name" value="HAUS AUGMIN-LIKE COMPLEX SUBUNIT 3"/>
    <property type="match status" value="1"/>
</dbReference>
<dbReference type="PANTHER" id="PTHR19378">
    <property type="entry name" value="GOLGIN- RELATED"/>
    <property type="match status" value="1"/>
</dbReference>
<dbReference type="GO" id="GO:0005815">
    <property type="term" value="C:microtubule organizing center"/>
    <property type="evidence" value="ECO:0007669"/>
    <property type="project" value="TreeGrafter"/>
</dbReference>
<dbReference type="GO" id="GO:0070652">
    <property type="term" value="C:HAUS complex"/>
    <property type="evidence" value="ECO:0007669"/>
    <property type="project" value="InterPro"/>
</dbReference>
<reference evidence="1" key="2">
    <citation type="submission" date="2020-06" db="EMBL/GenBank/DDBJ databases">
        <authorList>
            <person name="Sheffer M."/>
        </authorList>
    </citation>
    <scope>NUCLEOTIDE SEQUENCE</scope>
</reference>
<dbReference type="AlphaFoldDB" id="A0A8T0EU27"/>
<dbReference type="GO" id="GO:0051225">
    <property type="term" value="P:spindle assembly"/>
    <property type="evidence" value="ECO:0007669"/>
    <property type="project" value="InterPro"/>
</dbReference>
<dbReference type="GO" id="GO:0031023">
    <property type="term" value="P:microtubule organizing center organization"/>
    <property type="evidence" value="ECO:0007669"/>
    <property type="project" value="TreeGrafter"/>
</dbReference>
<keyword evidence="2" id="KW-1185">Reference proteome</keyword>
<comment type="caution">
    <text evidence="1">The sequence shown here is derived from an EMBL/GenBank/DDBJ whole genome shotgun (WGS) entry which is preliminary data.</text>
</comment>
<dbReference type="GO" id="GO:0072686">
    <property type="term" value="C:mitotic spindle"/>
    <property type="evidence" value="ECO:0007669"/>
    <property type="project" value="TreeGrafter"/>
</dbReference>
<evidence type="ECO:0000313" key="2">
    <source>
        <dbReference type="Proteomes" id="UP000807504"/>
    </source>
</evidence>
<organism evidence="1 2">
    <name type="scientific">Argiope bruennichi</name>
    <name type="common">Wasp spider</name>
    <name type="synonym">Aranea bruennichi</name>
    <dbReference type="NCBI Taxonomy" id="94029"/>
    <lineage>
        <taxon>Eukaryota</taxon>
        <taxon>Metazoa</taxon>
        <taxon>Ecdysozoa</taxon>
        <taxon>Arthropoda</taxon>
        <taxon>Chelicerata</taxon>
        <taxon>Arachnida</taxon>
        <taxon>Araneae</taxon>
        <taxon>Araneomorphae</taxon>
        <taxon>Entelegynae</taxon>
        <taxon>Araneoidea</taxon>
        <taxon>Araneidae</taxon>
        <taxon>Argiope</taxon>
    </lineage>
</organism>
<evidence type="ECO:0000313" key="1">
    <source>
        <dbReference type="EMBL" id="KAF8781753.1"/>
    </source>
</evidence>
<sequence length="525" mass="61325">MSVSELFLDTLNKLQFPRVDKYNCSDFDSLLSDPELKSFIQSLSSLNEENVLSTEELEEYLAIPADELEYLENLAHSDDSFLEESSEEEEREELKFLQKHLSLIEAYNENLERQKEKLKFHHIHLLTEKDKCKKTFSDAKKLYDEYNVQNVSHAETEFVSAMLSTSNLIGELQSVISESDCSNKLTPSSSFKGIENYFEEEKQLVKCIEDFLHKDIELTEDPAQFTVKLPGLSQKDMQREVCFLRKVFKSARIDEIEALSQSKKLSKVVQFYTNFEEKHYPHVFEISSVQLQNKLEVENIKYQQLIEKENVLKLCLSKAINENVDAQCCKIGTACSKEVLQAYGSYLGKIQVCQYEKEMEKQIPKKSEHLSDKSIFLHAYEILSNAEQSDLSFVSMNDLMQKVEKLHEEKENIEKVQNKKFNILKLWEDDRIAMEKLIFKGKKFADLLEKDSSINKHMNQLHLKDSTLISAIAEFNSYKNKKQMILEKSLNQRLARKLFIFALTNKETFVKWLENIKDRCKFLTE</sequence>
<dbReference type="Proteomes" id="UP000807504">
    <property type="component" value="Unassembled WGS sequence"/>
</dbReference>
<dbReference type="InterPro" id="IPR026206">
    <property type="entry name" value="HAUS3"/>
</dbReference>